<dbReference type="GO" id="GO:0005886">
    <property type="term" value="C:plasma membrane"/>
    <property type="evidence" value="ECO:0007669"/>
    <property type="project" value="TreeGrafter"/>
</dbReference>
<dbReference type="InterPro" id="IPR000719">
    <property type="entry name" value="Prot_kinase_dom"/>
</dbReference>
<evidence type="ECO:0000256" key="9">
    <source>
        <dbReference type="ARBA" id="ARBA00022777"/>
    </source>
</evidence>
<evidence type="ECO:0000256" key="15">
    <source>
        <dbReference type="ARBA" id="ARBA00023170"/>
    </source>
</evidence>
<dbReference type="PROSITE" id="PS50835">
    <property type="entry name" value="IG_LIKE"/>
    <property type="match status" value="3"/>
</dbReference>
<evidence type="ECO:0000256" key="8">
    <source>
        <dbReference type="ARBA" id="ARBA00022741"/>
    </source>
</evidence>
<comment type="catalytic activity">
    <reaction evidence="18 21">
        <text>L-tyrosyl-[protein] + ATP = O-phospho-L-tyrosyl-[protein] + ADP + H(+)</text>
        <dbReference type="Rhea" id="RHEA:10596"/>
        <dbReference type="Rhea" id="RHEA-COMP:10136"/>
        <dbReference type="Rhea" id="RHEA-COMP:20101"/>
        <dbReference type="ChEBI" id="CHEBI:15378"/>
        <dbReference type="ChEBI" id="CHEBI:30616"/>
        <dbReference type="ChEBI" id="CHEBI:46858"/>
        <dbReference type="ChEBI" id="CHEBI:61978"/>
        <dbReference type="ChEBI" id="CHEBI:456216"/>
        <dbReference type="EC" id="2.7.10.1"/>
    </reaction>
</comment>
<dbReference type="PANTHER" id="PTHR24416">
    <property type="entry name" value="TYROSINE-PROTEIN KINASE RECEPTOR"/>
    <property type="match status" value="1"/>
</dbReference>
<dbReference type="GO" id="GO:0005524">
    <property type="term" value="F:ATP binding"/>
    <property type="evidence" value="ECO:0007669"/>
    <property type="project" value="UniProtKB-KW"/>
</dbReference>
<evidence type="ECO:0000259" key="28">
    <source>
        <dbReference type="PROSITE" id="PS50011"/>
    </source>
</evidence>
<dbReference type="Pfam" id="PF07714">
    <property type="entry name" value="PK_Tyr_Ser-Thr"/>
    <property type="match status" value="1"/>
</dbReference>
<evidence type="ECO:0000256" key="1">
    <source>
        <dbReference type="ARBA" id="ARBA00004167"/>
    </source>
</evidence>
<dbReference type="FunFam" id="1.10.510.10:FF:000007">
    <property type="entry name" value="Fibroblast growth factor receptor"/>
    <property type="match status" value="1"/>
</dbReference>
<dbReference type="Pfam" id="PF13927">
    <property type="entry name" value="Ig_3"/>
    <property type="match status" value="1"/>
</dbReference>
<feature type="binding site" evidence="23">
    <location>
        <begin position="501"/>
        <end position="507"/>
    </location>
    <ligand>
        <name>ATP</name>
        <dbReference type="ChEBI" id="CHEBI:30616"/>
    </ligand>
</feature>
<evidence type="ECO:0000256" key="6">
    <source>
        <dbReference type="ARBA" id="ARBA00022729"/>
    </source>
</evidence>
<dbReference type="InterPro" id="IPR008266">
    <property type="entry name" value="Tyr_kinase_AS"/>
</dbReference>
<evidence type="ECO:0000256" key="12">
    <source>
        <dbReference type="ARBA" id="ARBA00023136"/>
    </source>
</evidence>
<dbReference type="CDD" id="cd05053">
    <property type="entry name" value="PTKc_FGFR"/>
    <property type="match status" value="1"/>
</dbReference>
<evidence type="ECO:0000256" key="25">
    <source>
        <dbReference type="SAM" id="MobiDB-lite"/>
    </source>
</evidence>
<dbReference type="PIRSF" id="PIRSF000628">
    <property type="entry name" value="FGFR"/>
    <property type="match status" value="1"/>
</dbReference>
<dbReference type="Gene3D" id="2.60.40.10">
    <property type="entry name" value="Immunoglobulins"/>
    <property type="match status" value="3"/>
</dbReference>
<feature type="compositionally biased region" description="Acidic residues" evidence="25">
    <location>
        <begin position="804"/>
        <end position="824"/>
    </location>
</feature>
<evidence type="ECO:0000256" key="27">
    <source>
        <dbReference type="SAM" id="SignalP"/>
    </source>
</evidence>
<evidence type="ECO:0000256" key="21">
    <source>
        <dbReference type="PIRNR" id="PIRNR000628"/>
    </source>
</evidence>
<dbReference type="PROSITE" id="PS00109">
    <property type="entry name" value="PROTEIN_KINASE_TYR"/>
    <property type="match status" value="1"/>
</dbReference>
<evidence type="ECO:0000256" key="5">
    <source>
        <dbReference type="ARBA" id="ARBA00022692"/>
    </source>
</evidence>
<evidence type="ECO:0000256" key="19">
    <source>
        <dbReference type="ARBA" id="ARBA00056965"/>
    </source>
</evidence>
<keyword evidence="17" id="KW-0393">Immunoglobulin domain</keyword>
<feature type="domain" description="Ig-like" evidence="29">
    <location>
        <begin position="44"/>
        <end position="141"/>
    </location>
</feature>
<keyword evidence="4 21" id="KW-0808">Transferase</keyword>
<evidence type="ECO:0000256" key="26">
    <source>
        <dbReference type="SAM" id="Phobius"/>
    </source>
</evidence>
<feature type="chain" id="PRO_5004330642" description="Fibroblast growth factor receptor" evidence="27">
    <location>
        <begin position="28"/>
        <end position="877"/>
    </location>
</feature>
<keyword evidence="5 26" id="KW-0812">Transmembrane</keyword>
<evidence type="ECO:0000256" key="17">
    <source>
        <dbReference type="ARBA" id="ARBA00023319"/>
    </source>
</evidence>
<evidence type="ECO:0000259" key="29">
    <source>
        <dbReference type="PROSITE" id="PS50835"/>
    </source>
</evidence>
<dbReference type="InterPro" id="IPR013783">
    <property type="entry name" value="Ig-like_fold"/>
</dbReference>
<dbReference type="SUPFAM" id="SSF56112">
    <property type="entry name" value="Protein kinase-like (PK-like)"/>
    <property type="match status" value="1"/>
</dbReference>
<dbReference type="GO" id="GO:0008284">
    <property type="term" value="P:positive regulation of cell population proliferation"/>
    <property type="evidence" value="ECO:0007669"/>
    <property type="project" value="InterPro"/>
</dbReference>
<dbReference type="PROSITE" id="PS50011">
    <property type="entry name" value="PROTEIN_KINASE_DOM"/>
    <property type="match status" value="1"/>
</dbReference>
<feature type="signal peptide" evidence="27">
    <location>
        <begin position="1"/>
        <end position="27"/>
    </location>
</feature>
<dbReference type="PANTHER" id="PTHR24416:SF550">
    <property type="entry name" value="FIBROBLAST GROWTH FACTOR RECEPTOR HOMOLOG 1-RELATED"/>
    <property type="match status" value="1"/>
</dbReference>
<proteinExistence type="evidence at transcript level"/>
<dbReference type="InterPro" id="IPR016248">
    <property type="entry name" value="FGF_rcpt_fam"/>
</dbReference>
<dbReference type="InterPro" id="IPR001245">
    <property type="entry name" value="Ser-Thr/Tyr_kinase_cat_dom"/>
</dbReference>
<dbReference type="AlphaFoldDB" id="Q9GSH3"/>
<dbReference type="CDD" id="cd00096">
    <property type="entry name" value="Ig"/>
    <property type="match status" value="1"/>
</dbReference>
<evidence type="ECO:0000256" key="7">
    <source>
        <dbReference type="ARBA" id="ARBA00022737"/>
    </source>
</evidence>
<feature type="region of interest" description="Disordered" evidence="25">
    <location>
        <begin position="804"/>
        <end position="856"/>
    </location>
</feature>
<evidence type="ECO:0000256" key="13">
    <source>
        <dbReference type="ARBA" id="ARBA00023137"/>
    </source>
</evidence>
<feature type="domain" description="Protein kinase" evidence="28">
    <location>
        <begin position="495"/>
        <end position="785"/>
    </location>
</feature>
<dbReference type="SMART" id="SM00219">
    <property type="entry name" value="TyrKc"/>
    <property type="match status" value="1"/>
</dbReference>
<evidence type="ECO:0000256" key="3">
    <source>
        <dbReference type="ARBA" id="ARBA00022553"/>
    </source>
</evidence>
<dbReference type="GO" id="GO:0017134">
    <property type="term" value="F:fibroblast growth factor binding"/>
    <property type="evidence" value="ECO:0007669"/>
    <property type="project" value="TreeGrafter"/>
</dbReference>
<feature type="disulfide bond" evidence="24">
    <location>
        <begin position="304"/>
        <end position="367"/>
    </location>
</feature>
<dbReference type="PRINTS" id="PR00109">
    <property type="entry name" value="TYRKINASE"/>
</dbReference>
<evidence type="ECO:0000256" key="16">
    <source>
        <dbReference type="ARBA" id="ARBA00023180"/>
    </source>
</evidence>
<dbReference type="InterPro" id="IPR020635">
    <property type="entry name" value="Tyr_kinase_cat_dom"/>
</dbReference>
<evidence type="ECO:0000256" key="18">
    <source>
        <dbReference type="ARBA" id="ARBA00051243"/>
    </source>
</evidence>
<dbReference type="InterPro" id="IPR036179">
    <property type="entry name" value="Ig-like_dom_sf"/>
</dbReference>
<keyword evidence="16" id="KW-0325">Glycoprotein</keyword>
<feature type="region of interest" description="Disordered" evidence="25">
    <location>
        <begin position="158"/>
        <end position="183"/>
    </location>
</feature>
<dbReference type="SMART" id="SM00409">
    <property type="entry name" value="IG"/>
    <property type="match status" value="3"/>
</dbReference>
<keyword evidence="12 21" id="KW-0472">Membrane</keyword>
<dbReference type="Pfam" id="PF07679">
    <property type="entry name" value="I-set"/>
    <property type="match status" value="2"/>
</dbReference>
<dbReference type="FunFam" id="2.60.40.10:FF:000016">
    <property type="entry name" value="Fibroblast growth factor receptor"/>
    <property type="match status" value="1"/>
</dbReference>
<feature type="binding site" evidence="23">
    <location>
        <position position="530"/>
    </location>
    <ligand>
        <name>ATP</name>
        <dbReference type="ChEBI" id="CHEBI:30616"/>
    </ligand>
</feature>
<sequence>MKEFEVKVASTAFVLVLFSLTINQILASETSTKFRSPVPAPTVPDVTQFRTKSATANKTLMVKRGETIRINCRVRGYPKPNVLFYRGKKLLKNPTPDDTDPTIMRVRVLGTTLRIFPAYLEDSGLYTCIAHNANEKNSSLSYHVEVLDDDSIKDWNHLPNEGNEENVVSAPKQDGASGGQKPYWTKREKMMKRLHAEPAGNTVRFRCAVDGNPKPQVLWYKNDLIVQKNDRVGGYKYRNQVLILESVVLSDKGNYMCVARNEYGSINHTYQLDVQERSASRPILKFGLPANKSVYVGQDVEFKCEVFSDPHPHVKWLRHIEINGSRVDPKTNRDYVQIIKQSGVNETAVQTLRLKNVTESDSGQYTCLAENYIGNENNSAWLVVQKVPPPTTDTITKGIPNETNIIIYVMCGVLVILFGLAVVLVLYYHCYNGKDPPMLVRIENPDNIPPMTKIEHPTMLFGNTQAWQRMCMPMQEPFEFNIQLDLQWELQREDITLVERLDEGFFGQVFKADLVTCNNTRKEKMVCAVKMLKGNRNEKDVLDLLTEMDQMKRVGKHKNIINLLGVCTQNGPLWLVIEYAAQGNLRDYLRRNRPQNTLCNLVLPSEGRNPDDELPVPHGDTLTQKDIVSFAFQVARGLEFLAQKKCIHRDLAARNVLVTEELVMKIADFGLARDIRSCDYYRKHTRGHLPYKWMALEAMSDNIFTHATDVWSFGVLLWEIFSLAGSPYPGIKTHELVKFLRSGERLDKPQYASQEMYRLMRDCWEEDPSKRPNFRTLVEDLDRMLAESSTEVYIDFAAGCEAEYSESSEDESESQNSDEEDDDSVFERMRQIDSLSNGNIPFNEEADSSNSDPYVAPLLQNEENVLQNEHARLRSEA</sequence>
<evidence type="ECO:0000256" key="22">
    <source>
        <dbReference type="PIRSR" id="PIRSR000628-1"/>
    </source>
</evidence>
<dbReference type="SUPFAM" id="SSF48726">
    <property type="entry name" value="Immunoglobulin"/>
    <property type="match status" value="3"/>
</dbReference>
<keyword evidence="9 21" id="KW-0418">Kinase</keyword>
<dbReference type="InterPro" id="IPR003598">
    <property type="entry name" value="Ig_sub2"/>
</dbReference>
<reference evidence="30" key="1">
    <citation type="journal article" date="2000" name="Biochem. Biophys. Res. Commun.">
        <title>Characterization of a novel member of the FGFR family, HrFGFR, in Halocynthia roretzi.</title>
        <authorList>
            <person name="Kamei S."/>
            <person name="Yajima I."/>
            <person name="Yamamoto H."/>
            <person name="Kobayashi A."/>
            <person name="Makabe K.W."/>
            <person name="Yamazaki H."/>
            <person name="Hayashi S.I."/>
            <person name="Kunisada T."/>
        </authorList>
    </citation>
    <scope>NUCLEOTIDE SEQUENCE</scope>
</reference>
<dbReference type="GO" id="GO:0005007">
    <property type="term" value="F:fibroblast growth factor receptor activity"/>
    <property type="evidence" value="ECO:0007669"/>
    <property type="project" value="InterPro"/>
</dbReference>
<dbReference type="InterPro" id="IPR013098">
    <property type="entry name" value="Ig_I-set"/>
</dbReference>
<dbReference type="EC" id="2.7.10.1" evidence="2 21"/>
<keyword evidence="7" id="KW-0677">Repeat</keyword>
<feature type="binding site" evidence="23">
    <location>
        <position position="584"/>
    </location>
    <ligand>
        <name>ATP</name>
        <dbReference type="ChEBI" id="CHEBI:30616"/>
    </ligand>
</feature>
<feature type="disulfide bond" evidence="24">
    <location>
        <begin position="207"/>
        <end position="257"/>
    </location>
</feature>
<evidence type="ECO:0000313" key="30">
    <source>
        <dbReference type="EMBL" id="AAG27717.1"/>
    </source>
</evidence>
<dbReference type="Gene3D" id="1.10.510.10">
    <property type="entry name" value="Transferase(Phosphotransferase) domain 1"/>
    <property type="match status" value="1"/>
</dbReference>
<dbReference type="Gene3D" id="3.30.200.20">
    <property type="entry name" value="Phosphorylase Kinase, domain 1"/>
    <property type="match status" value="1"/>
</dbReference>
<feature type="active site" description="Proton acceptor" evidence="22">
    <location>
        <position position="650"/>
    </location>
</feature>
<organism evidence="30">
    <name type="scientific">Halocynthia roretzi</name>
    <name type="common">Sea squirt</name>
    <name type="synonym">Cynthia roretzi</name>
    <dbReference type="NCBI Taxonomy" id="7729"/>
    <lineage>
        <taxon>Eukaryota</taxon>
        <taxon>Metazoa</taxon>
        <taxon>Chordata</taxon>
        <taxon>Tunicata</taxon>
        <taxon>Ascidiacea</taxon>
        <taxon>Stolidobranchia</taxon>
        <taxon>Pyuridae</taxon>
        <taxon>Halocynthia</taxon>
    </lineage>
</organism>
<dbReference type="InterPro" id="IPR050122">
    <property type="entry name" value="RTK"/>
</dbReference>
<keyword evidence="11 26" id="KW-1133">Transmembrane helix</keyword>
<evidence type="ECO:0000256" key="11">
    <source>
        <dbReference type="ARBA" id="ARBA00022989"/>
    </source>
</evidence>
<feature type="binding site" evidence="23">
    <location>
        <position position="668"/>
    </location>
    <ligand>
        <name>ATP</name>
        <dbReference type="ChEBI" id="CHEBI:30616"/>
    </ligand>
</feature>
<protein>
    <recommendedName>
        <fullName evidence="20 21">Fibroblast growth factor receptor</fullName>
        <ecNumber evidence="2 21">2.7.10.1</ecNumber>
    </recommendedName>
</protein>
<feature type="binding site" evidence="23">
    <location>
        <position position="654"/>
    </location>
    <ligand>
        <name>ATP</name>
        <dbReference type="ChEBI" id="CHEBI:30616"/>
    </ligand>
</feature>
<evidence type="ECO:0000256" key="10">
    <source>
        <dbReference type="ARBA" id="ARBA00022840"/>
    </source>
</evidence>
<evidence type="ECO:0000256" key="14">
    <source>
        <dbReference type="ARBA" id="ARBA00023157"/>
    </source>
</evidence>
<keyword evidence="15 21" id="KW-0675">Receptor</keyword>
<dbReference type="InterPro" id="IPR011009">
    <property type="entry name" value="Kinase-like_dom_sf"/>
</dbReference>
<gene>
    <name evidence="30" type="primary">FGFR</name>
</gene>
<dbReference type="GO" id="GO:0043235">
    <property type="term" value="C:receptor complex"/>
    <property type="evidence" value="ECO:0007669"/>
    <property type="project" value="TreeGrafter"/>
</dbReference>
<dbReference type="InterPro" id="IPR007110">
    <property type="entry name" value="Ig-like_dom"/>
</dbReference>
<evidence type="ECO:0000256" key="2">
    <source>
        <dbReference type="ARBA" id="ARBA00011902"/>
    </source>
</evidence>
<dbReference type="EMBL" id="AF303661">
    <property type="protein sequence ID" value="AAG27717.1"/>
    <property type="molecule type" value="mRNA"/>
</dbReference>
<keyword evidence="8 21" id="KW-0547">Nucleotide-binding</keyword>
<keyword evidence="13 21" id="KW-0829">Tyrosine-protein kinase</keyword>
<comment type="similarity">
    <text evidence="21">Belongs to the protein kinase superfamily. Tyr protein kinase family. Fibroblast growth factor receptor subfamily.</text>
</comment>
<dbReference type="SMART" id="SM00408">
    <property type="entry name" value="IGc2"/>
    <property type="match status" value="3"/>
</dbReference>
<accession>Q9GSH3</accession>
<evidence type="ECO:0000256" key="20">
    <source>
        <dbReference type="ARBA" id="ARBA00071363"/>
    </source>
</evidence>
<evidence type="ECO:0000256" key="4">
    <source>
        <dbReference type="ARBA" id="ARBA00022679"/>
    </source>
</evidence>
<dbReference type="FunFam" id="2.60.40.10:FF:000020">
    <property type="entry name" value="Fibroblast growth factor receptor"/>
    <property type="match status" value="1"/>
</dbReference>
<feature type="transmembrane region" description="Helical" evidence="26">
    <location>
        <begin position="405"/>
        <end position="428"/>
    </location>
</feature>
<comment type="subcellular location">
    <subcellularLocation>
        <location evidence="1">Membrane</location>
        <topology evidence="1">Single-pass membrane protein</topology>
    </subcellularLocation>
</comment>
<keyword evidence="10 21" id="KW-0067">ATP-binding</keyword>
<keyword evidence="6 27" id="KW-0732">Signal</keyword>
<feature type="domain" description="Ig-like" evidence="29">
    <location>
        <begin position="282"/>
        <end position="385"/>
    </location>
</feature>
<evidence type="ECO:0000256" key="24">
    <source>
        <dbReference type="PIRSR" id="PIRSR000628-3"/>
    </source>
</evidence>
<comment type="function">
    <text evidence="19">Receptor for basic fibroblast growth factor.</text>
</comment>
<feature type="domain" description="Ig-like" evidence="29">
    <location>
        <begin position="182"/>
        <end position="273"/>
    </location>
</feature>
<name>Q9GSH3_HALRO</name>
<evidence type="ECO:0000256" key="23">
    <source>
        <dbReference type="PIRSR" id="PIRSR000628-2"/>
    </source>
</evidence>
<keyword evidence="14 24" id="KW-1015">Disulfide bond</keyword>
<feature type="binding site" evidence="23">
    <location>
        <begin position="578"/>
        <end position="580"/>
    </location>
    <ligand>
        <name>ATP</name>
        <dbReference type="ChEBI" id="CHEBI:30616"/>
    </ligand>
</feature>
<dbReference type="InterPro" id="IPR003599">
    <property type="entry name" value="Ig_sub"/>
</dbReference>
<keyword evidence="3" id="KW-0597">Phosphoprotein</keyword>